<evidence type="ECO:0000313" key="6">
    <source>
        <dbReference type="EMBL" id="GAQ35723.1"/>
    </source>
</evidence>
<dbReference type="Proteomes" id="UP000068243">
    <property type="component" value="Unassembled WGS sequence"/>
</dbReference>
<dbReference type="GO" id="GO:0003677">
    <property type="term" value="F:DNA binding"/>
    <property type="evidence" value="ECO:0007669"/>
    <property type="project" value="UniProtKB-KW"/>
</dbReference>
<dbReference type="SUPFAM" id="SSF57701">
    <property type="entry name" value="Zn2/Cys6 DNA-binding domain"/>
    <property type="match status" value="1"/>
</dbReference>
<evidence type="ECO:0000256" key="4">
    <source>
        <dbReference type="ARBA" id="ARBA00023242"/>
    </source>
</evidence>
<evidence type="ECO:0000259" key="5">
    <source>
        <dbReference type="PROSITE" id="PS50048"/>
    </source>
</evidence>
<dbReference type="VEuPathDB" id="FungiDB:An13g02300"/>
<dbReference type="Gene3D" id="4.10.240.10">
    <property type="entry name" value="Zn(2)-C6 fungal-type DNA-binding domain"/>
    <property type="match status" value="1"/>
</dbReference>
<dbReference type="GO" id="GO:0009893">
    <property type="term" value="P:positive regulation of metabolic process"/>
    <property type="evidence" value="ECO:0007669"/>
    <property type="project" value="UniProtKB-ARBA"/>
</dbReference>
<dbReference type="OMA" id="RSCQACV"/>
<organism evidence="6 7">
    <name type="scientific">Aspergillus niger</name>
    <dbReference type="NCBI Taxonomy" id="5061"/>
    <lineage>
        <taxon>Eukaryota</taxon>
        <taxon>Fungi</taxon>
        <taxon>Dikarya</taxon>
        <taxon>Ascomycota</taxon>
        <taxon>Pezizomycotina</taxon>
        <taxon>Eurotiomycetes</taxon>
        <taxon>Eurotiomycetidae</taxon>
        <taxon>Eurotiales</taxon>
        <taxon>Aspergillaceae</taxon>
        <taxon>Aspergillus</taxon>
        <taxon>Aspergillus subgen. Circumdati</taxon>
    </lineage>
</organism>
<dbReference type="Pfam" id="PF00172">
    <property type="entry name" value="Zn_clus"/>
    <property type="match status" value="1"/>
</dbReference>
<gene>
    <name evidence="6" type="ORF">ABL_01290</name>
</gene>
<dbReference type="VEuPathDB" id="FungiDB:ASPNIDRAFT2_1170612"/>
<name>A0A117DW00_ASPNG</name>
<dbReference type="GO" id="GO:0008270">
    <property type="term" value="F:zinc ion binding"/>
    <property type="evidence" value="ECO:0007669"/>
    <property type="project" value="InterPro"/>
</dbReference>
<keyword evidence="1" id="KW-0805">Transcription regulation</keyword>
<keyword evidence="4" id="KW-0539">Nucleus</keyword>
<dbReference type="AlphaFoldDB" id="A0A117DW00"/>
<comment type="caution">
    <text evidence="6">The sequence shown here is derived from an EMBL/GenBank/DDBJ whole genome shotgun (WGS) entry which is preliminary data.</text>
</comment>
<keyword evidence="2" id="KW-0238">DNA-binding</keyword>
<dbReference type="PROSITE" id="PS50048">
    <property type="entry name" value="ZN2_CY6_FUNGAL_2"/>
    <property type="match status" value="1"/>
</dbReference>
<reference evidence="7" key="1">
    <citation type="journal article" date="2016" name="Genome Announc.">
        <title>Draft genome sequence of Aspergillus niger strain An76.</title>
        <authorList>
            <person name="Gong W."/>
            <person name="Cheng Z."/>
            <person name="Zhang H."/>
            <person name="Liu L."/>
            <person name="Gao P."/>
            <person name="Wang L."/>
        </authorList>
    </citation>
    <scope>NUCLEOTIDE SEQUENCE [LARGE SCALE GENOMIC DNA]</scope>
    <source>
        <strain evidence="7">An76</strain>
    </source>
</reference>
<evidence type="ECO:0000313" key="7">
    <source>
        <dbReference type="Proteomes" id="UP000068243"/>
    </source>
</evidence>
<dbReference type="SMART" id="SM00066">
    <property type="entry name" value="GAL4"/>
    <property type="match status" value="1"/>
</dbReference>
<dbReference type="EMBL" id="BCMY01000002">
    <property type="protein sequence ID" value="GAQ35723.1"/>
    <property type="molecule type" value="Genomic_DNA"/>
</dbReference>
<dbReference type="VEuPathDB" id="FungiDB:M747DRAFT_116093"/>
<accession>A0A117DW00</accession>
<proteinExistence type="predicted"/>
<dbReference type="CDD" id="cd00067">
    <property type="entry name" value="GAL4"/>
    <property type="match status" value="1"/>
</dbReference>
<dbReference type="GO" id="GO:0000981">
    <property type="term" value="F:DNA-binding transcription factor activity, RNA polymerase II-specific"/>
    <property type="evidence" value="ECO:0007669"/>
    <property type="project" value="InterPro"/>
</dbReference>
<dbReference type="InterPro" id="IPR001138">
    <property type="entry name" value="Zn2Cys6_DnaBD"/>
</dbReference>
<dbReference type="VEuPathDB" id="FungiDB:ATCC64974_25340"/>
<evidence type="ECO:0000256" key="1">
    <source>
        <dbReference type="ARBA" id="ARBA00023015"/>
    </source>
</evidence>
<dbReference type="InterPro" id="IPR036864">
    <property type="entry name" value="Zn2-C6_fun-type_DNA-bd_sf"/>
</dbReference>
<dbReference type="PROSITE" id="PS00463">
    <property type="entry name" value="ZN2_CY6_FUNGAL_1"/>
    <property type="match status" value="1"/>
</dbReference>
<evidence type="ECO:0000256" key="2">
    <source>
        <dbReference type="ARBA" id="ARBA00023125"/>
    </source>
</evidence>
<feature type="domain" description="Zn(2)-C6 fungal-type" evidence="5">
    <location>
        <begin position="14"/>
        <end position="44"/>
    </location>
</feature>
<sequence length="363" mass="40433">MASDIPRPPTLRRSCQACARGKRRCDQRWPRCTRCQTRKIDCEYINIPLTVGSNTDSTSTATTTITTRSTLSPKLPHKKPRQHYQLTNSIPLSLPLEITKGYSQPVIEFLVSGMRAYPSTFALNMKTHFIHPDLWPSPSSPPLPIKDIHTLCKLHSTSPTTTNKTIIPLLKQKSSSLLRTLNHTSSFEEMLATAQALLLAQCMLILSDPDTDTSSQTYSESISTMLYNLGQKLWQQAPIQLPGSLSPRRAWLFAESVRRTIIVGFMLRSVYSLKMRNYSVRTPFVDSLPFDMRTGLWDRDFSVDGDEGGESLDAMVSLHQYSGMLESGVVHGISDFGGLILAACRGRAVQGLPYPSVTAYAGY</sequence>
<keyword evidence="3" id="KW-0804">Transcription</keyword>
<dbReference type="OrthoDB" id="4216928at2759"/>
<evidence type="ECO:0000256" key="3">
    <source>
        <dbReference type="ARBA" id="ARBA00023163"/>
    </source>
</evidence>
<protein>
    <recommendedName>
        <fullName evidence="5">Zn(2)-C6 fungal-type domain-containing protein</fullName>
    </recommendedName>
</protein>